<dbReference type="AlphaFoldDB" id="A0A0N9NG46"/>
<sequence>MIVTAHYFTGLLSDRTDDWGTEGSGYAAAVLAWGLAMFGFITTFLAVFFLDRERPSFFTPVAALITVVVGVATIGLSPVGDGSLRTAHGELTELADSQPHAVRAPGRVVDDLTVYTPITLAGYLSGGMVRTAETGDKTADIVMHNFADSSVRWRLKVPGDIYDGLSMRAYEGSRYLVVTTRIGTTFTT</sequence>
<protein>
    <submittedName>
        <fullName evidence="2">Uncharacterized protein</fullName>
    </submittedName>
</protein>
<feature type="transmembrane region" description="Helical" evidence="1">
    <location>
        <begin position="26"/>
        <end position="50"/>
    </location>
</feature>
<keyword evidence="1" id="KW-0472">Membrane</keyword>
<name>A0A0N9NG46_9ACTN</name>
<dbReference type="KEGG" id="goq:ACH46_07085"/>
<evidence type="ECO:0000313" key="3">
    <source>
        <dbReference type="Proteomes" id="UP000063789"/>
    </source>
</evidence>
<dbReference type="RefSeq" id="WP_062392289.1">
    <property type="nucleotide sequence ID" value="NZ_CP011853.1"/>
</dbReference>
<dbReference type="EMBL" id="CP011853">
    <property type="protein sequence ID" value="ALG84308.1"/>
    <property type="molecule type" value="Genomic_DNA"/>
</dbReference>
<keyword evidence="1" id="KW-1133">Transmembrane helix</keyword>
<evidence type="ECO:0000256" key="1">
    <source>
        <dbReference type="SAM" id="Phobius"/>
    </source>
</evidence>
<organism evidence="2 3">
    <name type="scientific">Gordonia phthalatica</name>
    <dbReference type="NCBI Taxonomy" id="1136941"/>
    <lineage>
        <taxon>Bacteria</taxon>
        <taxon>Bacillati</taxon>
        <taxon>Actinomycetota</taxon>
        <taxon>Actinomycetes</taxon>
        <taxon>Mycobacteriales</taxon>
        <taxon>Gordoniaceae</taxon>
        <taxon>Gordonia</taxon>
    </lineage>
</organism>
<keyword evidence="1" id="KW-0812">Transmembrane</keyword>
<proteinExistence type="predicted"/>
<feature type="transmembrane region" description="Helical" evidence="1">
    <location>
        <begin position="57"/>
        <end position="76"/>
    </location>
</feature>
<reference evidence="3" key="1">
    <citation type="submission" date="2015-06" db="EMBL/GenBank/DDBJ databases">
        <title>Complete genome sequence and metabolic analysis of phthalate degradation pathway in Gordonia sp. QH-11.</title>
        <authorList>
            <person name="Jin D."/>
            <person name="Kong X."/>
            <person name="Bai Z."/>
        </authorList>
    </citation>
    <scope>NUCLEOTIDE SEQUENCE [LARGE SCALE GENOMIC DNA]</scope>
    <source>
        <strain evidence="3">QH-11</strain>
    </source>
</reference>
<keyword evidence="3" id="KW-1185">Reference proteome</keyword>
<reference evidence="2 3" key="2">
    <citation type="journal article" date="2017" name="Int. J. Syst. Evol. Microbiol.">
        <title>Gordonia phthalatica sp. nov., a di-n-butyl phthalate-degrading bacterium isolated from activated sludge.</title>
        <authorList>
            <person name="Jin D."/>
            <person name="Kong X."/>
            <person name="Jia M."/>
            <person name="Yu X."/>
            <person name="Wang X."/>
            <person name="Zhuang X."/>
            <person name="Deng Y."/>
            <person name="Bai Z."/>
        </authorList>
    </citation>
    <scope>NUCLEOTIDE SEQUENCE [LARGE SCALE GENOMIC DNA]</scope>
    <source>
        <strain evidence="2 3">QH-11</strain>
    </source>
</reference>
<dbReference type="PATRIC" id="fig|1136941.3.peg.1452"/>
<dbReference type="OrthoDB" id="421246at85007"/>
<gene>
    <name evidence="2" type="ORF">ACH46_07085</name>
</gene>
<dbReference type="Proteomes" id="UP000063789">
    <property type="component" value="Chromosome"/>
</dbReference>
<evidence type="ECO:0000313" key="2">
    <source>
        <dbReference type="EMBL" id="ALG84308.1"/>
    </source>
</evidence>
<dbReference type="STRING" id="1136941.ACH46_07085"/>
<accession>A0A0N9NG46</accession>